<feature type="compositionally biased region" description="Polar residues" evidence="2">
    <location>
        <begin position="42"/>
        <end position="66"/>
    </location>
</feature>
<organism evidence="3 4">
    <name type="scientific">Dichotomopilus funicola</name>
    <dbReference type="NCBI Taxonomy" id="1934379"/>
    <lineage>
        <taxon>Eukaryota</taxon>
        <taxon>Fungi</taxon>
        <taxon>Dikarya</taxon>
        <taxon>Ascomycota</taxon>
        <taxon>Pezizomycotina</taxon>
        <taxon>Sordariomycetes</taxon>
        <taxon>Sordariomycetidae</taxon>
        <taxon>Sordariales</taxon>
        <taxon>Chaetomiaceae</taxon>
        <taxon>Dichotomopilus</taxon>
    </lineage>
</organism>
<dbReference type="Proteomes" id="UP001302676">
    <property type="component" value="Unassembled WGS sequence"/>
</dbReference>
<sequence>MLSSDPQLSSPPPMEVRTPSRSVPARALQTQAKGPDNGYVSPRQQLERQSYTAPSSPLRHSQTYTHSPSRSQSQAQPQHGLNGSRPPLSPLSEYHSGFADEDLGSPFGGVKTHQRQSSFPNLLPLSFKSRTPSPTRKPHSRSPSEQMPYTGEGRTTGTPRSGGGFVGWLSGSAGAANAVDMSQPQEPSKSVSTPGGTPTQQRESSSTPNTTAPNLETPKAPTTTAASRFMSALSARFNTTPTGSPPTAKSTQQDELLTINLESALFPPTPSSPSGQRDSFSPAAFKNLQMNAMGLLVKLQNAYREQTTTLRDLQAERSAQKDELEEAITRAAHLKVQLEGMARRTQEQEEVMKGLMGELEYERNLRAKAEAAAAAGSIRIAPSEGEGGSVVSEDLGVDEERRRRRRIRTSQGKSSSGEDEECTTDDENESAESESVFSRCRSPALPLQSPLNTNAPASVLDTGSVRGFTEGSRTPQARNAGTGSASGTPKQKAGPPMSAFRRILGGISGEPAETSGCTNCKGKDASVAWDTVGLLRDENRHLKTRVGDLEVAVEGALDLVNGIGL</sequence>
<dbReference type="GeneID" id="87822283"/>
<feature type="region of interest" description="Disordered" evidence="2">
    <location>
        <begin position="382"/>
        <end position="496"/>
    </location>
</feature>
<feature type="compositionally biased region" description="Polar residues" evidence="2">
    <location>
        <begin position="471"/>
        <end position="489"/>
    </location>
</feature>
<dbReference type="AlphaFoldDB" id="A0AAN6V8A0"/>
<dbReference type="EMBL" id="MU853562">
    <property type="protein sequence ID" value="KAK4146299.1"/>
    <property type="molecule type" value="Genomic_DNA"/>
</dbReference>
<proteinExistence type="predicted"/>
<evidence type="ECO:0000256" key="2">
    <source>
        <dbReference type="SAM" id="MobiDB-lite"/>
    </source>
</evidence>
<keyword evidence="1" id="KW-0175">Coiled coil</keyword>
<keyword evidence="4" id="KW-1185">Reference proteome</keyword>
<feature type="compositionally biased region" description="Polar residues" evidence="2">
    <location>
        <begin position="180"/>
        <end position="226"/>
    </location>
</feature>
<reference evidence="3" key="2">
    <citation type="submission" date="2023-05" db="EMBL/GenBank/DDBJ databases">
        <authorList>
            <consortium name="Lawrence Berkeley National Laboratory"/>
            <person name="Steindorff A."/>
            <person name="Hensen N."/>
            <person name="Bonometti L."/>
            <person name="Westerberg I."/>
            <person name="Brannstrom I.O."/>
            <person name="Guillou S."/>
            <person name="Cros-Aarteil S."/>
            <person name="Calhoun S."/>
            <person name="Haridas S."/>
            <person name="Kuo A."/>
            <person name="Mondo S."/>
            <person name="Pangilinan J."/>
            <person name="Riley R."/>
            <person name="Labutti K."/>
            <person name="Andreopoulos B."/>
            <person name="Lipzen A."/>
            <person name="Chen C."/>
            <person name="Yanf M."/>
            <person name="Daum C."/>
            <person name="Ng V."/>
            <person name="Clum A."/>
            <person name="Ohm R."/>
            <person name="Martin F."/>
            <person name="Silar P."/>
            <person name="Natvig D."/>
            <person name="Lalanne C."/>
            <person name="Gautier V."/>
            <person name="Ament-Velasquez S.L."/>
            <person name="Kruys A."/>
            <person name="Hutchinson M.I."/>
            <person name="Powell A.J."/>
            <person name="Barry K."/>
            <person name="Miller A.N."/>
            <person name="Grigoriev I.V."/>
            <person name="Debuchy R."/>
            <person name="Gladieux P."/>
            <person name="Thoren M.H."/>
            <person name="Johannesson H."/>
        </authorList>
    </citation>
    <scope>NUCLEOTIDE SEQUENCE</scope>
    <source>
        <strain evidence="3">CBS 141.50</strain>
    </source>
</reference>
<feature type="compositionally biased region" description="Acidic residues" evidence="2">
    <location>
        <begin position="417"/>
        <end position="432"/>
    </location>
</feature>
<protein>
    <submittedName>
        <fullName evidence="3">Uncharacterized protein</fullName>
    </submittedName>
</protein>
<dbReference type="RefSeq" id="XP_062639670.1">
    <property type="nucleotide sequence ID" value="XM_062785670.1"/>
</dbReference>
<feature type="compositionally biased region" description="Polar residues" evidence="2">
    <location>
        <begin position="236"/>
        <end position="252"/>
    </location>
</feature>
<feature type="compositionally biased region" description="Low complexity" evidence="2">
    <location>
        <begin position="150"/>
        <end position="159"/>
    </location>
</feature>
<name>A0AAN6V8A0_9PEZI</name>
<feature type="compositionally biased region" description="Low complexity" evidence="2">
    <location>
        <begin position="67"/>
        <end position="78"/>
    </location>
</feature>
<comment type="caution">
    <text evidence="3">The sequence shown here is derived from an EMBL/GenBank/DDBJ whole genome shotgun (WGS) entry which is preliminary data.</text>
</comment>
<reference evidence="3" key="1">
    <citation type="journal article" date="2023" name="Mol. Phylogenet. Evol.">
        <title>Genome-scale phylogeny and comparative genomics of the fungal order Sordariales.</title>
        <authorList>
            <person name="Hensen N."/>
            <person name="Bonometti L."/>
            <person name="Westerberg I."/>
            <person name="Brannstrom I.O."/>
            <person name="Guillou S."/>
            <person name="Cros-Aarteil S."/>
            <person name="Calhoun S."/>
            <person name="Haridas S."/>
            <person name="Kuo A."/>
            <person name="Mondo S."/>
            <person name="Pangilinan J."/>
            <person name="Riley R."/>
            <person name="LaButti K."/>
            <person name="Andreopoulos B."/>
            <person name="Lipzen A."/>
            <person name="Chen C."/>
            <person name="Yan M."/>
            <person name="Daum C."/>
            <person name="Ng V."/>
            <person name="Clum A."/>
            <person name="Steindorff A."/>
            <person name="Ohm R.A."/>
            <person name="Martin F."/>
            <person name="Silar P."/>
            <person name="Natvig D.O."/>
            <person name="Lalanne C."/>
            <person name="Gautier V."/>
            <person name="Ament-Velasquez S.L."/>
            <person name="Kruys A."/>
            <person name="Hutchinson M.I."/>
            <person name="Powell A.J."/>
            <person name="Barry K."/>
            <person name="Miller A.N."/>
            <person name="Grigoriev I.V."/>
            <person name="Debuchy R."/>
            <person name="Gladieux P."/>
            <person name="Hiltunen Thoren M."/>
            <person name="Johannesson H."/>
        </authorList>
    </citation>
    <scope>NUCLEOTIDE SEQUENCE</scope>
    <source>
        <strain evidence="3">CBS 141.50</strain>
    </source>
</reference>
<evidence type="ECO:0000256" key="1">
    <source>
        <dbReference type="SAM" id="Coils"/>
    </source>
</evidence>
<feature type="coiled-coil region" evidence="1">
    <location>
        <begin position="296"/>
        <end position="330"/>
    </location>
</feature>
<evidence type="ECO:0000313" key="4">
    <source>
        <dbReference type="Proteomes" id="UP001302676"/>
    </source>
</evidence>
<feature type="region of interest" description="Disordered" evidence="2">
    <location>
        <begin position="1"/>
        <end position="252"/>
    </location>
</feature>
<gene>
    <name evidence="3" type="ORF">C8A04DRAFT_9888</name>
</gene>
<evidence type="ECO:0000313" key="3">
    <source>
        <dbReference type="EMBL" id="KAK4146299.1"/>
    </source>
</evidence>
<accession>A0AAN6V8A0</accession>